<organism evidence="2 3">
    <name type="scientific">Rhodopseudomonas palustris (strain ATCC BAA-98 / CGA009)</name>
    <dbReference type="NCBI Taxonomy" id="258594"/>
    <lineage>
        <taxon>Bacteria</taxon>
        <taxon>Pseudomonadati</taxon>
        <taxon>Pseudomonadota</taxon>
        <taxon>Alphaproteobacteria</taxon>
        <taxon>Hyphomicrobiales</taxon>
        <taxon>Nitrobacteraceae</taxon>
        <taxon>Rhodopseudomonas</taxon>
    </lineage>
</organism>
<dbReference type="InterPro" id="IPR010982">
    <property type="entry name" value="Lambda_DNA-bd_dom_sf"/>
</dbReference>
<name>A0AAF0BR38_RHOPA</name>
<dbReference type="EMBL" id="CP116810">
    <property type="protein sequence ID" value="WCL93028.1"/>
    <property type="molecule type" value="Genomic_DNA"/>
</dbReference>
<protein>
    <submittedName>
        <fullName evidence="2">Helix-turn-helix transcriptional regulator</fullName>
    </submittedName>
</protein>
<accession>A0AAF0BR38</accession>
<dbReference type="Pfam" id="PF01381">
    <property type="entry name" value="HTH_3"/>
    <property type="match status" value="1"/>
</dbReference>
<keyword evidence="3" id="KW-1185">Reference proteome</keyword>
<reference evidence="2 3" key="1">
    <citation type="journal article" date="2004" name="Nat. Biotechnol.">
        <title>Complete genome sequence of the metabolically versatile photosynthetic bacterium Rhodopseudomonas palustris.</title>
        <authorList>
            <person name="Larimer F.W."/>
            <person name="Chain P."/>
            <person name="Hauser L."/>
            <person name="Lamerdin J."/>
            <person name="Malfatti S."/>
            <person name="Do L."/>
            <person name="Land M.L."/>
            <person name="Pelletier D.A."/>
            <person name="Beatty J.T."/>
            <person name="Lang A.S."/>
            <person name="Tabita F.R."/>
            <person name="Gibson J.L."/>
            <person name="Hanson T.E."/>
            <person name="Bobst C."/>
            <person name="Torres J.L."/>
            <person name="Peres C."/>
            <person name="Harrison F.H."/>
            <person name="Gibson J."/>
            <person name="Harwood C.S."/>
        </authorList>
    </citation>
    <scope>NUCLEOTIDE SEQUENCE [LARGE SCALE GENOMIC DNA]</scope>
    <source>
        <strain evidence="3">ATCC BAA-98 / CGA009</strain>
    </source>
</reference>
<dbReference type="Proteomes" id="UP000001426">
    <property type="component" value="Chromosome"/>
</dbReference>
<proteinExistence type="predicted"/>
<dbReference type="SUPFAM" id="SSF47413">
    <property type="entry name" value="lambda repressor-like DNA-binding domains"/>
    <property type="match status" value="1"/>
</dbReference>
<dbReference type="CDD" id="cd00093">
    <property type="entry name" value="HTH_XRE"/>
    <property type="match status" value="1"/>
</dbReference>
<evidence type="ECO:0000313" key="3">
    <source>
        <dbReference type="Proteomes" id="UP000001426"/>
    </source>
</evidence>
<feature type="domain" description="HTH cro/C1-type" evidence="1">
    <location>
        <begin position="8"/>
        <end position="62"/>
    </location>
</feature>
<evidence type="ECO:0000313" key="2">
    <source>
        <dbReference type="EMBL" id="WCL93028.1"/>
    </source>
</evidence>
<gene>
    <name evidence="2" type="ORF">TX73_014815</name>
</gene>
<sequence>MSSRGARMVEAMQLRGMTKQHALAFAMGVNESTVTRWKNNGPISVDHAVLLCSVLDISLDWFLTGRGRIDGHTTLPARAEPADSRLVSCIRRAEMRMSERSKTLLIDFISSLFPEVSEL</sequence>
<evidence type="ECO:0000259" key="1">
    <source>
        <dbReference type="PROSITE" id="PS50943"/>
    </source>
</evidence>
<dbReference type="RefSeq" id="WP_042441122.1">
    <property type="nucleotide sequence ID" value="NZ_CP116810.1"/>
</dbReference>
<dbReference type="SMART" id="SM00530">
    <property type="entry name" value="HTH_XRE"/>
    <property type="match status" value="1"/>
</dbReference>
<dbReference type="GO" id="GO:0003677">
    <property type="term" value="F:DNA binding"/>
    <property type="evidence" value="ECO:0007669"/>
    <property type="project" value="InterPro"/>
</dbReference>
<dbReference type="Gene3D" id="1.10.260.40">
    <property type="entry name" value="lambda repressor-like DNA-binding domains"/>
    <property type="match status" value="1"/>
</dbReference>
<dbReference type="AlphaFoldDB" id="A0AAF0BR38"/>
<dbReference type="KEGG" id="rpa:TX73_014815"/>
<dbReference type="PROSITE" id="PS50943">
    <property type="entry name" value="HTH_CROC1"/>
    <property type="match status" value="1"/>
</dbReference>
<dbReference type="GeneID" id="66893939"/>
<dbReference type="InterPro" id="IPR001387">
    <property type="entry name" value="Cro/C1-type_HTH"/>
</dbReference>